<name>A0ABS6SGR1_9SPHN</name>
<protein>
    <submittedName>
        <fullName evidence="3">PEP-CTERM sorting domain-containing protein</fullName>
    </submittedName>
</protein>
<feature type="transmembrane region" description="Helical" evidence="1">
    <location>
        <begin position="68"/>
        <end position="85"/>
    </location>
</feature>
<reference evidence="3 4" key="1">
    <citation type="submission" date="2021-04" db="EMBL/GenBank/DDBJ databases">
        <authorList>
            <person name="Pira H."/>
            <person name="Risdian C."/>
            <person name="Wink J."/>
        </authorList>
    </citation>
    <scope>NUCLEOTIDE SEQUENCE [LARGE SCALE GENOMIC DNA]</scope>
    <source>
        <strain evidence="3 4">WHA3</strain>
    </source>
</reference>
<proteinExistence type="predicted"/>
<accession>A0ABS6SGR1</accession>
<keyword evidence="1" id="KW-0472">Membrane</keyword>
<comment type="caution">
    <text evidence="3">The sequence shown here is derived from an EMBL/GenBank/DDBJ whole genome shotgun (WGS) entry which is preliminary data.</text>
</comment>
<dbReference type="Pfam" id="PF07589">
    <property type="entry name" value="PEP-CTERM"/>
    <property type="match status" value="1"/>
</dbReference>
<feature type="domain" description="Ice-binding protein C-terminal" evidence="2">
    <location>
        <begin position="64"/>
        <end position="88"/>
    </location>
</feature>
<keyword evidence="4" id="KW-1185">Reference proteome</keyword>
<dbReference type="NCBIfam" id="TIGR02595">
    <property type="entry name" value="PEP_CTERM"/>
    <property type="match status" value="1"/>
</dbReference>
<gene>
    <name evidence="3" type="ORF">KCG44_11675</name>
</gene>
<dbReference type="InterPro" id="IPR013424">
    <property type="entry name" value="Ice-binding_C"/>
</dbReference>
<keyword evidence="1" id="KW-1133">Transmembrane helix</keyword>
<dbReference type="RefSeq" id="WP_218446252.1">
    <property type="nucleotide sequence ID" value="NZ_JAGSPA010000003.1"/>
</dbReference>
<keyword evidence="1" id="KW-0812">Transmembrane</keyword>
<evidence type="ECO:0000313" key="3">
    <source>
        <dbReference type="EMBL" id="MBV7257445.1"/>
    </source>
</evidence>
<evidence type="ECO:0000256" key="1">
    <source>
        <dbReference type="SAM" id="Phobius"/>
    </source>
</evidence>
<sequence>MTLRDDDSILAATGIWNGLSTTFNSGSSTMASLFLRNAQTASFGNDFAIDDISLDTRSIVNPMDVPEPAAAGLMLLGCSGLAFAAHRRRAKGTRSGR</sequence>
<dbReference type="Proteomes" id="UP000722336">
    <property type="component" value="Unassembled WGS sequence"/>
</dbReference>
<evidence type="ECO:0000259" key="2">
    <source>
        <dbReference type="Pfam" id="PF07589"/>
    </source>
</evidence>
<dbReference type="EMBL" id="JAGSPA010000003">
    <property type="protein sequence ID" value="MBV7257445.1"/>
    <property type="molecule type" value="Genomic_DNA"/>
</dbReference>
<organism evidence="3 4">
    <name type="scientific">Pacificimonas pallii</name>
    <dbReference type="NCBI Taxonomy" id="2827236"/>
    <lineage>
        <taxon>Bacteria</taxon>
        <taxon>Pseudomonadati</taxon>
        <taxon>Pseudomonadota</taxon>
        <taxon>Alphaproteobacteria</taxon>
        <taxon>Sphingomonadales</taxon>
        <taxon>Sphingosinicellaceae</taxon>
        <taxon>Pacificimonas</taxon>
    </lineage>
</organism>
<evidence type="ECO:0000313" key="4">
    <source>
        <dbReference type="Proteomes" id="UP000722336"/>
    </source>
</evidence>